<accession>A0A1R1ALQ1</accession>
<name>A0A1R1ALQ1_PAELA</name>
<sequence length="466" mass="54761">MGNIEFGIPVLLKRLTEELNHRQCRCFYFSIPNGKGIDGDEELYRALNINAERVNIISNDFIEFSEYLNYSSSELEDMIKSNVGSSANKEISLNQAKEYLERINRADAEYGIDMFIVWGIRIRERTIYRYARKHDIPIFIFEHGYFRPFTLTVDSKGINYENSLPRTRQFYKNIDFDQHRFNEFIESPELAWKDEEITKEFRLICDATAQKEEKTNKKRIINRIKHMVKHKSVKQALMKRAIIFKAHVRKLRAQRKMDYYNDITKKMIESGERFIFVPFQLETDTQTMLFSPNIKTMLDLVRVLSESLNSYNTEYKDNLKIIFKTHPMYKLKEPNLDLFSILRVCSQNNNLAITSSIATNELIAKSECVITINSTVGIEALSANKKVITLGNAFYNIEGIAHHVNNMKDLVKDLNTVLNSTFEKDLVQRFLYYIRFNYFSEIYYLNPDQDSVKRLVDRILNGNKGE</sequence>
<dbReference type="GO" id="GO:0000271">
    <property type="term" value="P:polysaccharide biosynthetic process"/>
    <property type="evidence" value="ECO:0007669"/>
    <property type="project" value="InterPro"/>
</dbReference>
<dbReference type="InterPro" id="IPR007833">
    <property type="entry name" value="Capsule_polysaccharide_synth"/>
</dbReference>
<comment type="caution">
    <text evidence="1">The sequence shown here is derived from an EMBL/GenBank/DDBJ whole genome shotgun (WGS) entry which is preliminary data.</text>
</comment>
<dbReference type="EMBL" id="MRTF01000021">
    <property type="protein sequence ID" value="OME86474.1"/>
    <property type="molecule type" value="Genomic_DNA"/>
</dbReference>
<evidence type="ECO:0000313" key="1">
    <source>
        <dbReference type="EMBL" id="OME86474.1"/>
    </source>
</evidence>
<reference evidence="1 2" key="1">
    <citation type="submission" date="2016-11" db="EMBL/GenBank/DDBJ databases">
        <title>Paenibacillus species isolates.</title>
        <authorList>
            <person name="Beno S.M."/>
        </authorList>
    </citation>
    <scope>NUCLEOTIDE SEQUENCE [LARGE SCALE GENOMIC DNA]</scope>
    <source>
        <strain evidence="1 2">FSL F4-0100</strain>
    </source>
</reference>
<dbReference type="AlphaFoldDB" id="A0A1R1ALQ1"/>
<dbReference type="GO" id="GO:0015774">
    <property type="term" value="P:polysaccharide transport"/>
    <property type="evidence" value="ECO:0007669"/>
    <property type="project" value="InterPro"/>
</dbReference>
<dbReference type="InterPro" id="IPR043148">
    <property type="entry name" value="TagF_C"/>
</dbReference>
<evidence type="ECO:0008006" key="3">
    <source>
        <dbReference type="Google" id="ProtNLM"/>
    </source>
</evidence>
<organism evidence="1 2">
    <name type="scientific">Paenibacillus lautus</name>
    <name type="common">Bacillus lautus</name>
    <dbReference type="NCBI Taxonomy" id="1401"/>
    <lineage>
        <taxon>Bacteria</taxon>
        <taxon>Bacillati</taxon>
        <taxon>Bacillota</taxon>
        <taxon>Bacilli</taxon>
        <taxon>Bacillales</taxon>
        <taxon>Paenibacillaceae</taxon>
        <taxon>Paenibacillus</taxon>
    </lineage>
</organism>
<gene>
    <name evidence="1" type="ORF">BK123_32695</name>
</gene>
<protein>
    <recommendedName>
        <fullName evidence="3">Capsular biosynthesis protein</fullName>
    </recommendedName>
</protein>
<dbReference type="SUPFAM" id="SSF53756">
    <property type="entry name" value="UDP-Glycosyltransferase/glycogen phosphorylase"/>
    <property type="match status" value="1"/>
</dbReference>
<dbReference type="Gene3D" id="3.40.50.12580">
    <property type="match status" value="1"/>
</dbReference>
<dbReference type="Pfam" id="PF05159">
    <property type="entry name" value="Capsule_synth"/>
    <property type="match status" value="1"/>
</dbReference>
<proteinExistence type="predicted"/>
<dbReference type="Proteomes" id="UP000187074">
    <property type="component" value="Unassembled WGS sequence"/>
</dbReference>
<dbReference type="STRING" id="1401.BK123_32695"/>
<evidence type="ECO:0000313" key="2">
    <source>
        <dbReference type="Proteomes" id="UP000187074"/>
    </source>
</evidence>